<evidence type="ECO:0000313" key="3">
    <source>
        <dbReference type="EMBL" id="ATH96106.1"/>
    </source>
</evidence>
<name>A0ABN5DLU4_9MICO</name>
<dbReference type="Proteomes" id="UP000815698">
    <property type="component" value="Chromosome"/>
</dbReference>
<feature type="transmembrane region" description="Helical" evidence="1">
    <location>
        <begin position="71"/>
        <end position="93"/>
    </location>
</feature>
<organism evidence="3 4">
    <name type="scientific">Dermabacter jinjuensis</name>
    <dbReference type="NCBI Taxonomy" id="1667168"/>
    <lineage>
        <taxon>Bacteria</taxon>
        <taxon>Bacillati</taxon>
        <taxon>Actinomycetota</taxon>
        <taxon>Actinomycetes</taxon>
        <taxon>Micrococcales</taxon>
        <taxon>Dermabacteraceae</taxon>
        <taxon>Dermabacter</taxon>
    </lineage>
</organism>
<dbReference type="RefSeq" id="WP_096882598.1">
    <property type="nucleotide sequence ID" value="NZ_CP023482.1"/>
</dbReference>
<keyword evidence="1" id="KW-0472">Membrane</keyword>
<proteinExistence type="predicted"/>
<sequence length="122" mass="13118">MTSPSAHREPPRDAERTDRTIAALATAQTNSDATTFALRYGLARRPGEGLAAGVCTALAHAYGLPVRLVRIWTLALVLLGPGLFVYLVFYLALPRPERVRARGGVEVRAGAETPATTPPRVR</sequence>
<keyword evidence="1" id="KW-0812">Transmembrane</keyword>
<dbReference type="Pfam" id="PF04024">
    <property type="entry name" value="PspC"/>
    <property type="match status" value="1"/>
</dbReference>
<dbReference type="EMBL" id="CP023482">
    <property type="protein sequence ID" value="ATH96106.1"/>
    <property type="molecule type" value="Genomic_DNA"/>
</dbReference>
<keyword evidence="1" id="KW-1133">Transmembrane helix</keyword>
<evidence type="ECO:0000256" key="1">
    <source>
        <dbReference type="SAM" id="Phobius"/>
    </source>
</evidence>
<evidence type="ECO:0000313" key="4">
    <source>
        <dbReference type="Proteomes" id="UP000815698"/>
    </source>
</evidence>
<accession>A0ABN5DLU4</accession>
<dbReference type="InterPro" id="IPR007168">
    <property type="entry name" value="Phageshock_PspC_N"/>
</dbReference>
<gene>
    <name evidence="3" type="ORF">COP05_02620</name>
</gene>
<evidence type="ECO:0000259" key="2">
    <source>
        <dbReference type="Pfam" id="PF04024"/>
    </source>
</evidence>
<feature type="domain" description="Phage shock protein PspC N-terminal" evidence="2">
    <location>
        <begin position="42"/>
        <end position="95"/>
    </location>
</feature>
<keyword evidence="4" id="KW-1185">Reference proteome</keyword>
<protein>
    <recommendedName>
        <fullName evidence="2">Phage shock protein PspC N-terminal domain-containing protein</fullName>
    </recommendedName>
</protein>
<reference evidence="3 4" key="1">
    <citation type="journal article" date="2016" name="Int. J. Syst. Evol. Microbiol.">
        <title>Dermabacter jinjuensis sp. nov., a novel species of the genus Dermabacter isolated from a clinical specimen.</title>
        <authorList>
            <person name="Park Y.K."/>
            <person name="Lee K.M."/>
            <person name="Lee W.K."/>
            <person name="Cho M.J."/>
            <person name="Lee H.S."/>
            <person name="Cho Y.G."/>
            <person name="Lee Y.C."/>
            <person name="Lee W.K."/>
            <person name="Seong W.K."/>
            <person name="Hwang K.J."/>
        </authorList>
    </citation>
    <scope>NUCLEOTIDE SEQUENCE [LARGE SCALE GENOMIC DNA]</scope>
    <source>
        <strain evidence="3 4">32T</strain>
    </source>
</reference>